<evidence type="ECO:0000313" key="2">
    <source>
        <dbReference type="EMBL" id="MFB5188712.1"/>
    </source>
</evidence>
<keyword evidence="1" id="KW-1133">Transmembrane helix</keyword>
<organism evidence="2 3">
    <name type="scientific">Alicyclobacillus fastidiosus</name>
    <dbReference type="NCBI Taxonomy" id="392011"/>
    <lineage>
        <taxon>Bacteria</taxon>
        <taxon>Bacillati</taxon>
        <taxon>Bacillota</taxon>
        <taxon>Bacilli</taxon>
        <taxon>Bacillales</taxon>
        <taxon>Alicyclobacillaceae</taxon>
        <taxon>Alicyclobacillus</taxon>
    </lineage>
</organism>
<evidence type="ECO:0000256" key="1">
    <source>
        <dbReference type="SAM" id="Phobius"/>
    </source>
</evidence>
<protein>
    <submittedName>
        <fullName evidence="2">Uncharacterized protein</fullName>
    </submittedName>
</protein>
<comment type="caution">
    <text evidence="2">The sequence shown here is derived from an EMBL/GenBank/DDBJ whole genome shotgun (WGS) entry which is preliminary data.</text>
</comment>
<reference evidence="2 3" key="1">
    <citation type="journal article" date="2024" name="Int. J. Mol. Sci.">
        <title>Exploration of Alicyclobacillus spp. Genome in Search of Antibiotic Resistance.</title>
        <authorList>
            <person name="Bucka-Kolendo J."/>
            <person name="Kiousi D.E."/>
            <person name="Dekowska A."/>
            <person name="Mikolajczuk-Szczyrba A."/>
            <person name="Karadedos D.M."/>
            <person name="Michael P."/>
            <person name="Galanis A."/>
            <person name="Sokolowska B."/>
        </authorList>
    </citation>
    <scope>NUCLEOTIDE SEQUENCE [LARGE SCALE GENOMIC DNA]</scope>
    <source>
        <strain evidence="2 3">KKP 3000</strain>
    </source>
</reference>
<accession>A0ABV5A8R7</accession>
<gene>
    <name evidence="2" type="ORF">KKP3000_001145</name>
</gene>
<keyword evidence="3" id="KW-1185">Reference proteome</keyword>
<feature type="transmembrane region" description="Helical" evidence="1">
    <location>
        <begin position="40"/>
        <end position="58"/>
    </location>
</feature>
<sequence>MKRLLDLRFLIGILFSVYGMILVIYGAVSHPVTQTVHWNIDFWWGILSLVFGLVFIALSRIPEKQDEDDV</sequence>
<dbReference type="EMBL" id="JBDXSU010000001">
    <property type="protein sequence ID" value="MFB5188712.1"/>
    <property type="molecule type" value="Genomic_DNA"/>
</dbReference>
<keyword evidence="1" id="KW-0472">Membrane</keyword>
<evidence type="ECO:0000313" key="3">
    <source>
        <dbReference type="Proteomes" id="UP001579974"/>
    </source>
</evidence>
<dbReference type="Proteomes" id="UP001579974">
    <property type="component" value="Unassembled WGS sequence"/>
</dbReference>
<name>A0ABV5A8R7_9BACL</name>
<keyword evidence="1" id="KW-0812">Transmembrane</keyword>
<proteinExistence type="predicted"/>
<dbReference type="RefSeq" id="WP_275475552.1">
    <property type="nucleotide sequence ID" value="NZ_CP162940.1"/>
</dbReference>
<feature type="transmembrane region" description="Helical" evidence="1">
    <location>
        <begin position="7"/>
        <end position="28"/>
    </location>
</feature>